<evidence type="ECO:0000313" key="2">
    <source>
        <dbReference type="Proteomes" id="UP000625711"/>
    </source>
</evidence>
<dbReference type="AlphaFoldDB" id="A0A834MD48"/>
<comment type="caution">
    <text evidence="1">The sequence shown here is derived from an EMBL/GenBank/DDBJ whole genome shotgun (WGS) entry which is preliminary data.</text>
</comment>
<dbReference type="Proteomes" id="UP000625711">
    <property type="component" value="Unassembled WGS sequence"/>
</dbReference>
<dbReference type="EMBL" id="JAACXV010003212">
    <property type="protein sequence ID" value="KAF7277261.1"/>
    <property type="molecule type" value="Genomic_DNA"/>
</dbReference>
<reference evidence="1" key="1">
    <citation type="submission" date="2020-08" db="EMBL/GenBank/DDBJ databases">
        <title>Genome sequencing and assembly of the red palm weevil Rhynchophorus ferrugineus.</title>
        <authorList>
            <person name="Dias G.B."/>
            <person name="Bergman C.M."/>
            <person name="Manee M."/>
        </authorList>
    </citation>
    <scope>NUCLEOTIDE SEQUENCE</scope>
    <source>
        <strain evidence="1">AA-2017</strain>
        <tissue evidence="1">Whole larva</tissue>
    </source>
</reference>
<proteinExistence type="predicted"/>
<evidence type="ECO:0000313" key="1">
    <source>
        <dbReference type="EMBL" id="KAF7277261.1"/>
    </source>
</evidence>
<feature type="non-terminal residue" evidence="1">
    <location>
        <position position="67"/>
    </location>
</feature>
<protein>
    <submittedName>
        <fullName evidence="1">Uncharacterized protein</fullName>
    </submittedName>
</protein>
<sequence length="67" mass="7334">MKGEAEIRSLNQTDLIKITGPRQKSLVPVCRPQERELTHLEKRIPPRPPAGAAAVCVGTVTASSSWR</sequence>
<organism evidence="1 2">
    <name type="scientific">Rhynchophorus ferrugineus</name>
    <name type="common">Red palm weevil</name>
    <name type="synonym">Curculio ferrugineus</name>
    <dbReference type="NCBI Taxonomy" id="354439"/>
    <lineage>
        <taxon>Eukaryota</taxon>
        <taxon>Metazoa</taxon>
        <taxon>Ecdysozoa</taxon>
        <taxon>Arthropoda</taxon>
        <taxon>Hexapoda</taxon>
        <taxon>Insecta</taxon>
        <taxon>Pterygota</taxon>
        <taxon>Neoptera</taxon>
        <taxon>Endopterygota</taxon>
        <taxon>Coleoptera</taxon>
        <taxon>Polyphaga</taxon>
        <taxon>Cucujiformia</taxon>
        <taxon>Curculionidae</taxon>
        <taxon>Dryophthorinae</taxon>
        <taxon>Rhynchophorus</taxon>
    </lineage>
</organism>
<gene>
    <name evidence="1" type="ORF">GWI33_008959</name>
</gene>
<name>A0A834MD48_RHYFE</name>
<keyword evidence="2" id="KW-1185">Reference proteome</keyword>
<accession>A0A834MD48</accession>